<organism evidence="3 4">
    <name type="scientific">Colwellia psychrerythraea (strain 34H / ATCC BAA-681)</name>
    <name type="common">Vibrio psychroerythus</name>
    <dbReference type="NCBI Taxonomy" id="167879"/>
    <lineage>
        <taxon>Bacteria</taxon>
        <taxon>Pseudomonadati</taxon>
        <taxon>Pseudomonadota</taxon>
        <taxon>Gammaproteobacteria</taxon>
        <taxon>Alteromonadales</taxon>
        <taxon>Colwelliaceae</taxon>
        <taxon>Colwellia</taxon>
    </lineage>
</organism>
<name>Q480Z0_COLP3</name>
<dbReference type="SUPFAM" id="SSF47413">
    <property type="entry name" value="lambda repressor-like DNA-binding domains"/>
    <property type="match status" value="1"/>
</dbReference>
<dbReference type="SMART" id="SM00530">
    <property type="entry name" value="HTH_XRE"/>
    <property type="match status" value="1"/>
</dbReference>
<reference evidence="3" key="1">
    <citation type="journal article" date="2005" name="Proc. Natl. Acad. Sci. U.S.A.">
        <title>The psychrophilic lifestyle as revealed by the genome sequence of Colwellia psychrerythraea 34H through genomic and proteomic analyses.</title>
        <authorList>
            <person name="Methe B.A."/>
            <person name="Nelson K.E."/>
            <person name="Deming J.W."/>
            <person name="Momen B."/>
            <person name="Melamud E."/>
            <person name="Zhang X."/>
            <person name="Moult J."/>
            <person name="Madupu R."/>
            <person name="Nelson W.C."/>
            <person name="Dodson R.J."/>
            <person name="Brinkac L.M."/>
            <person name="Daugherty S.C."/>
            <person name="Durkin A.S."/>
            <person name="DeBoy R.T."/>
            <person name="Kolonay J.F."/>
            <person name="Sullivan S.A."/>
            <person name="Zhou L."/>
            <person name="Davidsen T.M."/>
            <person name="Wu M."/>
            <person name="Huston A.L."/>
            <person name="Lewis M."/>
            <person name="Weaver B."/>
            <person name="Weidman J.F."/>
            <person name="Khouri H."/>
            <person name="Utterback T.R."/>
            <person name="Feldblyum T.V."/>
            <person name="Fraser C.M."/>
        </authorList>
    </citation>
    <scope>NUCLEOTIDE SEQUENCE [LARGE SCALE GENOMIC DNA]</scope>
    <source>
        <strain evidence="3">34H</strain>
    </source>
</reference>
<protein>
    <submittedName>
        <fullName evidence="3">DNA-binding protein</fullName>
    </submittedName>
</protein>
<dbReference type="Gene3D" id="1.10.260.40">
    <property type="entry name" value="lambda repressor-like DNA-binding domains"/>
    <property type="match status" value="1"/>
</dbReference>
<dbReference type="STRING" id="167879.CPS_2665"/>
<dbReference type="RefSeq" id="WP_011043473.1">
    <property type="nucleotide sequence ID" value="NC_003910.7"/>
</dbReference>
<dbReference type="Pfam" id="PF01381">
    <property type="entry name" value="HTH_3"/>
    <property type="match status" value="1"/>
</dbReference>
<proteinExistence type="predicted"/>
<keyword evidence="3" id="KW-0238">DNA-binding</keyword>
<dbReference type="EMBL" id="CP000083">
    <property type="protein sequence ID" value="AAZ28325.1"/>
    <property type="molecule type" value="Genomic_DNA"/>
</dbReference>
<dbReference type="KEGG" id="cps:CPS_2665"/>
<dbReference type="GO" id="GO:0003677">
    <property type="term" value="F:DNA binding"/>
    <property type="evidence" value="ECO:0007669"/>
    <property type="project" value="UniProtKB-KW"/>
</dbReference>
<feature type="domain" description="HTH cro/C1-type" evidence="2">
    <location>
        <begin position="19"/>
        <end position="70"/>
    </location>
</feature>
<dbReference type="AlphaFoldDB" id="Q480Z0"/>
<dbReference type="PROSITE" id="PS50943">
    <property type="entry name" value="HTH_CROC1"/>
    <property type="match status" value="1"/>
</dbReference>
<dbReference type="HOGENOM" id="CLU_153788_0_1_6"/>
<dbReference type="SMR" id="Q480Z0"/>
<evidence type="ECO:0000313" key="4">
    <source>
        <dbReference type="Proteomes" id="UP000000547"/>
    </source>
</evidence>
<feature type="region of interest" description="Disordered" evidence="1">
    <location>
        <begin position="90"/>
        <end position="120"/>
    </location>
</feature>
<feature type="compositionally biased region" description="Low complexity" evidence="1">
    <location>
        <begin position="103"/>
        <end position="120"/>
    </location>
</feature>
<gene>
    <name evidence="3" type="ordered locus">CPS_2665</name>
</gene>
<accession>Q480Z0</accession>
<dbReference type="InterPro" id="IPR010982">
    <property type="entry name" value="Lambda_DNA-bd_dom_sf"/>
</dbReference>
<evidence type="ECO:0000259" key="2">
    <source>
        <dbReference type="PROSITE" id="PS50943"/>
    </source>
</evidence>
<evidence type="ECO:0000313" key="3">
    <source>
        <dbReference type="EMBL" id="AAZ28325.1"/>
    </source>
</evidence>
<dbReference type="InterPro" id="IPR001387">
    <property type="entry name" value="Cro/C1-type_HTH"/>
</dbReference>
<dbReference type="Proteomes" id="UP000000547">
    <property type="component" value="Chromosome"/>
</dbReference>
<evidence type="ECO:0000256" key="1">
    <source>
        <dbReference type="SAM" id="MobiDB-lite"/>
    </source>
</evidence>
<sequence>MNIDQLTAHAIAGELGDRIKTARLNANLTQKALANKAGLSLKAVTNGEKGKSTLESMIAILIALDLTEQLNSFIPKQEISPVQLIELQGKERKRATSARKSTSKIINSKNSSQSKDTPTW</sequence>
<dbReference type="CDD" id="cd00093">
    <property type="entry name" value="HTH_XRE"/>
    <property type="match status" value="1"/>
</dbReference>